<evidence type="ECO:0000313" key="1">
    <source>
        <dbReference type="EMBL" id="EEA23835.1"/>
    </source>
</evidence>
<accession>B6QDP9</accession>
<dbReference type="HOGENOM" id="CLU_025005_3_1_1"/>
<protein>
    <submittedName>
        <fullName evidence="1">Uncharacterized protein</fullName>
    </submittedName>
</protein>
<evidence type="ECO:0000313" key="2">
    <source>
        <dbReference type="Proteomes" id="UP000001294"/>
    </source>
</evidence>
<sequence>MSQSTLKPRRLIRGEITYSHAEKQDANILHELRYRDQRIQFFTFLYRNRSLIEKIVAHHLGLPESTCHVTDVENWIDGSFNVTIRVDIDGPRHPAVIRFPLPYKVGESSHPGNADEKIRCETGTYAWLQENCPEVPIPRLYGYGLSNGQTFTLLDNLWLPIRAIHSLRRRFLRLFGYPVPSVYVQHRLEAAASLKIGYILIEYVDPSRGKMLSDTWQERRHDFDLRRNLFHGLSRIMIALTRIPLPRIGSFILDDKGYLKLSNRPLTFQLQLLENEYIPVDIKRDATHSTVGSYIDDIISLHENRFRHQPNAVRDLQDGFYQACALMLMRSVWSCFFRRDLNRGPFFLTLTDLHTSNIFVDDDWNISCIIDLEWACSRPVEMIQPPSWLSGQPVDMIELHEYEKLHEEYMNALEQEEEKANSALPRPFQLHPIVRHGWERGTFWCSLALNTPAALFKIFYDHIQPRFSKSHIHEESFWLITMRYWAPGSINFIEQKVKEKETYDMNLRAAFEEHSDLIMS</sequence>
<dbReference type="AlphaFoldDB" id="B6QDP9"/>
<proteinExistence type="predicted"/>
<dbReference type="InterPro" id="IPR051678">
    <property type="entry name" value="AGP_Transferase"/>
</dbReference>
<dbReference type="VEuPathDB" id="FungiDB:PMAA_078610"/>
<keyword evidence="2" id="KW-1185">Reference proteome</keyword>
<dbReference type="PANTHER" id="PTHR21310">
    <property type="entry name" value="AMINOGLYCOSIDE PHOSPHOTRANSFERASE-RELATED-RELATED"/>
    <property type="match status" value="1"/>
</dbReference>
<dbReference type="STRING" id="441960.B6QDP9"/>
<dbReference type="PANTHER" id="PTHR21310:SF37">
    <property type="entry name" value="AMINOGLYCOSIDE PHOSPHOTRANSFERASE DOMAIN-CONTAINING PROTEIN"/>
    <property type="match status" value="1"/>
</dbReference>
<dbReference type="EMBL" id="DS995901">
    <property type="protein sequence ID" value="EEA23835.1"/>
    <property type="molecule type" value="Genomic_DNA"/>
</dbReference>
<reference evidence="2" key="1">
    <citation type="journal article" date="2015" name="Genome Announc.">
        <title>Genome sequence of the AIDS-associated pathogen Penicillium marneffei (ATCC18224) and its near taxonomic relative Talaromyces stipitatus (ATCC10500).</title>
        <authorList>
            <person name="Nierman W.C."/>
            <person name="Fedorova-Abrams N.D."/>
            <person name="Andrianopoulos A."/>
        </authorList>
    </citation>
    <scope>NUCLEOTIDE SEQUENCE [LARGE SCALE GENOMIC DNA]</scope>
    <source>
        <strain evidence="2">ATCC 18224 / CBS 334.59 / QM 7333</strain>
    </source>
</reference>
<gene>
    <name evidence="1" type="ORF">PMAA_078610</name>
</gene>
<organism evidence="1 2">
    <name type="scientific">Talaromyces marneffei (strain ATCC 18224 / CBS 334.59 / QM 7333)</name>
    <name type="common">Penicillium marneffei</name>
    <dbReference type="NCBI Taxonomy" id="441960"/>
    <lineage>
        <taxon>Eukaryota</taxon>
        <taxon>Fungi</taxon>
        <taxon>Dikarya</taxon>
        <taxon>Ascomycota</taxon>
        <taxon>Pezizomycotina</taxon>
        <taxon>Eurotiomycetes</taxon>
        <taxon>Eurotiomycetidae</taxon>
        <taxon>Eurotiales</taxon>
        <taxon>Trichocomaceae</taxon>
        <taxon>Talaromyces</taxon>
        <taxon>Talaromyces sect. Talaromyces</taxon>
    </lineage>
</organism>
<dbReference type="Proteomes" id="UP000001294">
    <property type="component" value="Unassembled WGS sequence"/>
</dbReference>
<dbReference type="PhylomeDB" id="B6QDP9"/>
<name>B6QDP9_TALMQ</name>
<dbReference type="SUPFAM" id="SSF56112">
    <property type="entry name" value="Protein kinase-like (PK-like)"/>
    <property type="match status" value="2"/>
</dbReference>
<dbReference type="InterPro" id="IPR011009">
    <property type="entry name" value="Kinase-like_dom_sf"/>
</dbReference>
<dbReference type="OrthoDB" id="4226944at2759"/>